<dbReference type="SUPFAM" id="SSF56317">
    <property type="entry name" value="Carbon-nitrogen hydrolase"/>
    <property type="match status" value="1"/>
</dbReference>
<feature type="transmembrane region" description="Helical" evidence="8">
    <location>
        <begin position="338"/>
        <end position="361"/>
    </location>
</feature>
<accession>A0A2H0ED91</accession>
<comment type="caution">
    <text evidence="10">The sequence shown here is derived from an EMBL/GenBank/DDBJ whole genome shotgun (WGS) entry which is preliminary data.</text>
</comment>
<evidence type="ECO:0000256" key="7">
    <source>
        <dbReference type="ARBA" id="ARBA00023315"/>
    </source>
</evidence>
<evidence type="ECO:0000256" key="6">
    <source>
        <dbReference type="ARBA" id="ARBA00023136"/>
    </source>
</evidence>
<dbReference type="GO" id="GO:0042158">
    <property type="term" value="P:lipoprotein biosynthetic process"/>
    <property type="evidence" value="ECO:0007669"/>
    <property type="project" value="InterPro"/>
</dbReference>
<evidence type="ECO:0000256" key="5">
    <source>
        <dbReference type="ARBA" id="ARBA00022989"/>
    </source>
</evidence>
<keyword evidence="7" id="KW-0012">Acyltransferase</keyword>
<dbReference type="GO" id="GO:0005886">
    <property type="term" value="C:plasma membrane"/>
    <property type="evidence" value="ECO:0007669"/>
    <property type="project" value="UniProtKB-SubCell"/>
</dbReference>
<protein>
    <recommendedName>
        <fullName evidence="9">CN hydrolase domain-containing protein</fullName>
    </recommendedName>
</protein>
<dbReference type="InterPro" id="IPR004563">
    <property type="entry name" value="Apolipo_AcylTrfase"/>
</dbReference>
<evidence type="ECO:0000256" key="3">
    <source>
        <dbReference type="ARBA" id="ARBA00022679"/>
    </source>
</evidence>
<organism evidence="10 11">
    <name type="scientific">Candidatus Wolfebacteria bacterium CG18_big_fil_WC_8_21_14_2_50_39_7</name>
    <dbReference type="NCBI Taxonomy" id="1975071"/>
    <lineage>
        <taxon>Bacteria</taxon>
        <taxon>Candidatus Wolfeibacteriota</taxon>
    </lineage>
</organism>
<keyword evidence="4 8" id="KW-0812">Transmembrane</keyword>
<proteinExistence type="predicted"/>
<dbReference type="Gene3D" id="3.60.110.10">
    <property type="entry name" value="Carbon-nitrogen hydrolase"/>
    <property type="match status" value="1"/>
</dbReference>
<evidence type="ECO:0000313" key="10">
    <source>
        <dbReference type="EMBL" id="PIP92271.1"/>
    </source>
</evidence>
<dbReference type="PANTHER" id="PTHR38686:SF1">
    <property type="entry name" value="APOLIPOPROTEIN N-ACYLTRANSFERASE"/>
    <property type="match status" value="1"/>
</dbReference>
<dbReference type="EMBL" id="PCTX01000023">
    <property type="protein sequence ID" value="PIP92271.1"/>
    <property type="molecule type" value="Genomic_DNA"/>
</dbReference>
<evidence type="ECO:0000259" key="9">
    <source>
        <dbReference type="PROSITE" id="PS50263"/>
    </source>
</evidence>
<feature type="transmembrane region" description="Helical" evidence="8">
    <location>
        <begin position="36"/>
        <end position="58"/>
    </location>
</feature>
<name>A0A2H0ED91_9BACT</name>
<evidence type="ECO:0000256" key="4">
    <source>
        <dbReference type="ARBA" id="ARBA00022692"/>
    </source>
</evidence>
<evidence type="ECO:0000256" key="2">
    <source>
        <dbReference type="ARBA" id="ARBA00022475"/>
    </source>
</evidence>
<comment type="subcellular location">
    <subcellularLocation>
        <location evidence="1">Cell membrane</location>
        <topology evidence="1">Multi-pass membrane protein</topology>
    </subcellularLocation>
</comment>
<keyword evidence="2" id="KW-1003">Cell membrane</keyword>
<keyword evidence="3" id="KW-0808">Transferase</keyword>
<gene>
    <name evidence="10" type="ORF">COW77_00810</name>
</gene>
<feature type="domain" description="CN hydrolase" evidence="9">
    <location>
        <begin position="75"/>
        <end position="334"/>
    </location>
</feature>
<dbReference type="PROSITE" id="PS50263">
    <property type="entry name" value="CN_HYDROLASE"/>
    <property type="match status" value="1"/>
</dbReference>
<dbReference type="PANTHER" id="PTHR38686">
    <property type="entry name" value="APOLIPOPROTEIN N-ACYLTRANSFERASE"/>
    <property type="match status" value="1"/>
</dbReference>
<sequence>MFNIFITSILLWSRYHILYPEAYEKDRNRHPSYHPFFLSTIKIIFIFAPVFLIVGAIYEINNFYLDNQKGETDFASFAVIQIQDRKGEGAFGVFQNDKFSFEKLEKLIKSANSFKPDFIIYPFSPFNGLLSEKKEAPVFDREAIVGNFENFGKWAERNVDSNSVFITWNNVFRNNQPYNEYNFWQGGKQIAYYQKRALFPFMDYTPNFAKRIGLYSTPFDASAGSIDQKINFGNLKISNLLCSEVDKSTLARKDSKWANILLAIGSEAIFTDNIASNFHIIISQFRAAENNRPLIRVNRLGPSAIIDNKGKILARLDYGKEGVLFKKIEYEINPKRTVYSYVGDWGFMSVIWIFLIIVLVLKYSKKLEKH</sequence>
<evidence type="ECO:0000256" key="1">
    <source>
        <dbReference type="ARBA" id="ARBA00004651"/>
    </source>
</evidence>
<dbReference type="AlphaFoldDB" id="A0A2H0ED91"/>
<dbReference type="GO" id="GO:0016410">
    <property type="term" value="F:N-acyltransferase activity"/>
    <property type="evidence" value="ECO:0007669"/>
    <property type="project" value="InterPro"/>
</dbReference>
<evidence type="ECO:0000256" key="8">
    <source>
        <dbReference type="SAM" id="Phobius"/>
    </source>
</evidence>
<keyword evidence="5 8" id="KW-1133">Transmembrane helix</keyword>
<dbReference type="Proteomes" id="UP000229241">
    <property type="component" value="Unassembled WGS sequence"/>
</dbReference>
<dbReference type="InterPro" id="IPR003010">
    <property type="entry name" value="C-N_Hydrolase"/>
</dbReference>
<keyword evidence="6 8" id="KW-0472">Membrane</keyword>
<dbReference type="InterPro" id="IPR036526">
    <property type="entry name" value="C-N_Hydrolase_sf"/>
</dbReference>
<reference evidence="10 11" key="1">
    <citation type="submission" date="2017-09" db="EMBL/GenBank/DDBJ databases">
        <title>Depth-based differentiation of microbial function through sediment-hosted aquifers and enrichment of novel symbionts in the deep terrestrial subsurface.</title>
        <authorList>
            <person name="Probst A.J."/>
            <person name="Ladd B."/>
            <person name="Jarett J.K."/>
            <person name="Geller-Mcgrath D.E."/>
            <person name="Sieber C.M."/>
            <person name="Emerson J.B."/>
            <person name="Anantharaman K."/>
            <person name="Thomas B.C."/>
            <person name="Malmstrom R."/>
            <person name="Stieglmeier M."/>
            <person name="Klingl A."/>
            <person name="Woyke T."/>
            <person name="Ryan C.M."/>
            <person name="Banfield J.F."/>
        </authorList>
    </citation>
    <scope>NUCLEOTIDE SEQUENCE [LARGE SCALE GENOMIC DNA]</scope>
    <source>
        <strain evidence="10">CG18_big_fil_WC_8_21_14_2_50_39_7</strain>
    </source>
</reference>
<dbReference type="Pfam" id="PF00795">
    <property type="entry name" value="CN_hydrolase"/>
    <property type="match status" value="1"/>
</dbReference>
<evidence type="ECO:0000313" key="11">
    <source>
        <dbReference type="Proteomes" id="UP000229241"/>
    </source>
</evidence>